<organism evidence="2">
    <name type="scientific">Neisseria gonorrhoeae</name>
    <dbReference type="NCBI Taxonomy" id="485"/>
    <lineage>
        <taxon>Bacteria</taxon>
        <taxon>Pseudomonadati</taxon>
        <taxon>Pseudomonadota</taxon>
        <taxon>Betaproteobacteria</taxon>
        <taxon>Neisseriales</taxon>
        <taxon>Neisseriaceae</taxon>
        <taxon>Neisseria</taxon>
    </lineage>
</organism>
<dbReference type="AlphaFoldDB" id="A0A378VZ75"/>
<dbReference type="EMBL" id="UGRI01000001">
    <property type="protein sequence ID" value="SUA24330.1"/>
    <property type="molecule type" value="Genomic_DNA"/>
</dbReference>
<evidence type="ECO:0000256" key="1">
    <source>
        <dbReference type="SAM" id="Phobius"/>
    </source>
</evidence>
<keyword evidence="1" id="KW-0812">Transmembrane</keyword>
<reference evidence="2" key="1">
    <citation type="submission" date="2018-06" db="EMBL/GenBank/DDBJ databases">
        <authorList>
            <consortium name="Pathogen Informatics"/>
            <person name="Doyle S."/>
        </authorList>
    </citation>
    <scope>NUCLEOTIDE SEQUENCE [LARGE SCALE GENOMIC DNA]</scope>
    <source>
        <strain evidence="2">NCTC11421</strain>
    </source>
</reference>
<gene>
    <name evidence="2" type="ORF">NCTC11421_02327</name>
</gene>
<feature type="transmembrane region" description="Helical" evidence="1">
    <location>
        <begin position="44"/>
        <end position="66"/>
    </location>
</feature>
<sequence>MPIEVKLYYAKCITANRYLFSYGRKPKGEKLKALCYRILTNKKILIISAVSFTPCYLVTIVDYYPYKQNNPP</sequence>
<keyword evidence="1" id="KW-1133">Transmembrane helix</keyword>
<proteinExistence type="predicted"/>
<accession>A0A378VZ75</accession>
<evidence type="ECO:0000313" key="2">
    <source>
        <dbReference type="EMBL" id="SUA24330.1"/>
    </source>
</evidence>
<protein>
    <submittedName>
        <fullName evidence="2">Uncharacterized protein</fullName>
    </submittedName>
</protein>
<keyword evidence="1" id="KW-0472">Membrane</keyword>
<name>A0A378VZ75_NEIGO</name>